<dbReference type="EMBL" id="KL584710">
    <property type="protein sequence ID" value="KEQ72811.1"/>
    <property type="molecule type" value="Genomic_DNA"/>
</dbReference>
<keyword evidence="3" id="KW-1185">Reference proteome</keyword>
<dbReference type="RefSeq" id="XP_013427131.1">
    <property type="nucleotide sequence ID" value="XM_013571677.1"/>
</dbReference>
<dbReference type="OrthoDB" id="3925369at2759"/>
<organism evidence="2 3">
    <name type="scientific">Aureobasidium namibiae CBS 147.97</name>
    <dbReference type="NCBI Taxonomy" id="1043004"/>
    <lineage>
        <taxon>Eukaryota</taxon>
        <taxon>Fungi</taxon>
        <taxon>Dikarya</taxon>
        <taxon>Ascomycota</taxon>
        <taxon>Pezizomycotina</taxon>
        <taxon>Dothideomycetes</taxon>
        <taxon>Dothideomycetidae</taxon>
        <taxon>Dothideales</taxon>
        <taxon>Saccotheciaceae</taxon>
        <taxon>Aureobasidium</taxon>
    </lineage>
</organism>
<keyword evidence="1" id="KW-0732">Signal</keyword>
<dbReference type="HOGENOM" id="CLU_1712900_0_0_1"/>
<dbReference type="GeneID" id="25413616"/>
<evidence type="ECO:0000256" key="1">
    <source>
        <dbReference type="SAM" id="SignalP"/>
    </source>
</evidence>
<dbReference type="AlphaFoldDB" id="A0A074XDW1"/>
<accession>A0A074XDW1</accession>
<feature type="signal peptide" evidence="1">
    <location>
        <begin position="1"/>
        <end position="19"/>
    </location>
</feature>
<feature type="chain" id="PRO_5001703751" evidence="1">
    <location>
        <begin position="20"/>
        <end position="153"/>
    </location>
</feature>
<proteinExistence type="predicted"/>
<evidence type="ECO:0000313" key="2">
    <source>
        <dbReference type="EMBL" id="KEQ72811.1"/>
    </source>
</evidence>
<dbReference type="Proteomes" id="UP000027730">
    <property type="component" value="Unassembled WGS sequence"/>
</dbReference>
<sequence length="153" mass="17766">MKPTTIFTGLASLASFTTAMNLTYTNPSSPDNTTIHPLDQPRVIWETSQKLDLALFLVKKEADTKHWPLGFSFVESQSDFIRLRLDAGHGEWVFWDIPKGLSEKAEYAFYMEGWDTEQDYAMNMLDNGTTNWFSITKYKTRKEELRRNQVWVA</sequence>
<gene>
    <name evidence="2" type="ORF">M436DRAFT_63989</name>
</gene>
<reference evidence="2 3" key="1">
    <citation type="journal article" date="2014" name="BMC Genomics">
        <title>Genome sequencing of four Aureobasidium pullulans varieties: biotechnological potential, stress tolerance, and description of new species.</title>
        <authorList>
            <person name="Gostin Ar C."/>
            <person name="Ohm R.A."/>
            <person name="Kogej T."/>
            <person name="Sonjak S."/>
            <person name="Turk M."/>
            <person name="Zajc J."/>
            <person name="Zalar P."/>
            <person name="Grube M."/>
            <person name="Sun H."/>
            <person name="Han J."/>
            <person name="Sharma A."/>
            <person name="Chiniquy J."/>
            <person name="Ngan C.Y."/>
            <person name="Lipzen A."/>
            <person name="Barry K."/>
            <person name="Grigoriev I.V."/>
            <person name="Gunde-Cimerman N."/>
        </authorList>
    </citation>
    <scope>NUCLEOTIDE SEQUENCE [LARGE SCALE GENOMIC DNA]</scope>
    <source>
        <strain evidence="2 3">CBS 147.97</strain>
    </source>
</reference>
<evidence type="ECO:0000313" key="3">
    <source>
        <dbReference type="Proteomes" id="UP000027730"/>
    </source>
</evidence>
<protein>
    <submittedName>
        <fullName evidence="2">Uncharacterized protein</fullName>
    </submittedName>
</protein>
<name>A0A074XDW1_9PEZI</name>